<dbReference type="GO" id="GO:0043190">
    <property type="term" value="C:ATP-binding cassette (ABC) transporter complex"/>
    <property type="evidence" value="ECO:0007669"/>
    <property type="project" value="InterPro"/>
</dbReference>
<evidence type="ECO:0000256" key="2">
    <source>
        <dbReference type="ARBA" id="ARBA00022692"/>
    </source>
</evidence>
<evidence type="ECO:0000313" key="7">
    <source>
        <dbReference type="EMBL" id="PWR69688.1"/>
    </source>
</evidence>
<dbReference type="Pfam" id="PF01061">
    <property type="entry name" value="ABC2_membrane"/>
    <property type="match status" value="1"/>
</dbReference>
<comment type="caution">
    <text evidence="7">The sequence shown here is derived from an EMBL/GenBank/DDBJ whole genome shotgun (WGS) entry which is preliminary data.</text>
</comment>
<evidence type="ECO:0000256" key="4">
    <source>
        <dbReference type="ARBA" id="ARBA00023136"/>
    </source>
</evidence>
<sequence length="251" mass="27429">MNKEIKAIYTIWLREMTKFSRERVSIASSLVTPVLWLFVFGGGMGINVRMGIMGNGYSAFIFPGIIGMTLLMTSIRSGISIIWDRDFGFLKEIMVAPISRISIVIGKALGGATTAIIEGVFILLLAFIVGIHLSAIQIILVIPVMFLISLGYNGFGLAFASSIQSSEGFQGIMGFIIMPTFFLSGALWPLTNAPEWLKAISYCNPLTYGVDIMRHIILGEGQFLLPADVLIIVCFATGTLILTSHFFSVKK</sequence>
<accession>A0A2V2MZE4</accession>
<dbReference type="PROSITE" id="PS51012">
    <property type="entry name" value="ABC_TM2"/>
    <property type="match status" value="1"/>
</dbReference>
<dbReference type="PANTHER" id="PTHR43229:SF2">
    <property type="entry name" value="NODULATION PROTEIN J"/>
    <property type="match status" value="1"/>
</dbReference>
<keyword evidence="8" id="KW-1185">Reference proteome</keyword>
<keyword evidence="2 5" id="KW-0812">Transmembrane</keyword>
<proteinExistence type="predicted"/>
<feature type="transmembrane region" description="Helical" evidence="5">
    <location>
        <begin position="24"/>
        <end position="48"/>
    </location>
</feature>
<feature type="transmembrane region" description="Helical" evidence="5">
    <location>
        <begin position="172"/>
        <end position="191"/>
    </location>
</feature>
<feature type="transmembrane region" description="Helical" evidence="5">
    <location>
        <begin position="223"/>
        <end position="247"/>
    </location>
</feature>
<dbReference type="InterPro" id="IPR047817">
    <property type="entry name" value="ABC2_TM_bact-type"/>
</dbReference>
<feature type="domain" description="ABC transmembrane type-2" evidence="6">
    <location>
        <begin position="24"/>
        <end position="250"/>
    </location>
</feature>
<evidence type="ECO:0000256" key="3">
    <source>
        <dbReference type="ARBA" id="ARBA00022989"/>
    </source>
</evidence>
<protein>
    <submittedName>
        <fullName evidence="7">Daunorubicin ABC transporter permease</fullName>
    </submittedName>
</protein>
<name>A0A2V2MZE4_9EURY</name>
<evidence type="ECO:0000256" key="5">
    <source>
        <dbReference type="SAM" id="Phobius"/>
    </source>
</evidence>
<organism evidence="7 8">
    <name type="scientific">Methanospirillum stamsii</name>
    <dbReference type="NCBI Taxonomy" id="1277351"/>
    <lineage>
        <taxon>Archaea</taxon>
        <taxon>Methanobacteriati</taxon>
        <taxon>Methanobacteriota</taxon>
        <taxon>Stenosarchaea group</taxon>
        <taxon>Methanomicrobia</taxon>
        <taxon>Methanomicrobiales</taxon>
        <taxon>Methanospirillaceae</taxon>
        <taxon>Methanospirillum</taxon>
    </lineage>
</organism>
<comment type="subcellular location">
    <subcellularLocation>
        <location evidence="1">Membrane</location>
        <topology evidence="1">Multi-pass membrane protein</topology>
    </subcellularLocation>
</comment>
<dbReference type="GO" id="GO:0140359">
    <property type="term" value="F:ABC-type transporter activity"/>
    <property type="evidence" value="ECO:0007669"/>
    <property type="project" value="InterPro"/>
</dbReference>
<dbReference type="Proteomes" id="UP000245934">
    <property type="component" value="Unassembled WGS sequence"/>
</dbReference>
<dbReference type="PANTHER" id="PTHR43229">
    <property type="entry name" value="NODULATION PROTEIN J"/>
    <property type="match status" value="1"/>
</dbReference>
<dbReference type="InterPro" id="IPR051784">
    <property type="entry name" value="Nod_factor_ABC_transporter"/>
</dbReference>
<reference evidence="7 8" key="1">
    <citation type="submission" date="2018-05" db="EMBL/GenBank/DDBJ databases">
        <title>Draft genome of Methanospirillum stamsii Pt1.</title>
        <authorList>
            <person name="Dueholm M.S."/>
            <person name="Nielsen P.H."/>
            <person name="Bakmann L.F."/>
            <person name="Otzen D.E."/>
        </authorList>
    </citation>
    <scope>NUCLEOTIDE SEQUENCE [LARGE SCALE GENOMIC DNA]</scope>
    <source>
        <strain evidence="7 8">Pt1</strain>
    </source>
</reference>
<keyword evidence="4 5" id="KW-0472">Membrane</keyword>
<dbReference type="EMBL" id="QGMZ01000056">
    <property type="protein sequence ID" value="PWR69688.1"/>
    <property type="molecule type" value="Genomic_DNA"/>
</dbReference>
<dbReference type="PIRSF" id="PIRSF006648">
    <property type="entry name" value="DrrB"/>
    <property type="match status" value="1"/>
</dbReference>
<evidence type="ECO:0000256" key="1">
    <source>
        <dbReference type="ARBA" id="ARBA00004141"/>
    </source>
</evidence>
<dbReference type="AlphaFoldDB" id="A0A2V2MZE4"/>
<keyword evidence="3 5" id="KW-1133">Transmembrane helix</keyword>
<dbReference type="InterPro" id="IPR000412">
    <property type="entry name" value="ABC_2_transport"/>
</dbReference>
<feature type="transmembrane region" description="Helical" evidence="5">
    <location>
        <begin position="60"/>
        <end position="83"/>
    </location>
</feature>
<evidence type="ECO:0000313" key="8">
    <source>
        <dbReference type="Proteomes" id="UP000245934"/>
    </source>
</evidence>
<dbReference type="RefSeq" id="WP_109942364.1">
    <property type="nucleotide sequence ID" value="NZ_CP176366.1"/>
</dbReference>
<gene>
    <name evidence="7" type="ORF">DLD82_17185</name>
</gene>
<dbReference type="GeneID" id="97607916"/>
<feature type="transmembrane region" description="Helical" evidence="5">
    <location>
        <begin position="104"/>
        <end position="129"/>
    </location>
</feature>
<feature type="transmembrane region" description="Helical" evidence="5">
    <location>
        <begin position="135"/>
        <end position="160"/>
    </location>
</feature>
<dbReference type="InterPro" id="IPR013525">
    <property type="entry name" value="ABC2_TM"/>
</dbReference>
<evidence type="ECO:0000259" key="6">
    <source>
        <dbReference type="PROSITE" id="PS51012"/>
    </source>
</evidence>
<dbReference type="PRINTS" id="PR00164">
    <property type="entry name" value="ABC2TRNSPORT"/>
</dbReference>
<dbReference type="OrthoDB" id="147058at2157"/>